<dbReference type="PANTHER" id="PTHR31882:SF3">
    <property type="entry name" value="TNFAIP3-INTERACTING PROTEIN 1"/>
    <property type="match status" value="1"/>
</dbReference>
<keyword evidence="16" id="KW-1185">Reference proteome</keyword>
<dbReference type="RefSeq" id="XP_011369533.1">
    <property type="nucleotide sequence ID" value="XM_011371231.2"/>
</dbReference>
<evidence type="ECO:0000256" key="12">
    <source>
        <dbReference type="ARBA" id="ARBA00081786"/>
    </source>
</evidence>
<dbReference type="OrthoDB" id="10059994at2759"/>
<evidence type="ECO:0000256" key="14">
    <source>
        <dbReference type="SAM" id="MobiDB-lite"/>
    </source>
</evidence>
<feature type="region of interest" description="Disordered" evidence="14">
    <location>
        <begin position="1"/>
        <end position="102"/>
    </location>
</feature>
<name>A0A6P3QS52_PTEVA</name>
<evidence type="ECO:0000313" key="18">
    <source>
        <dbReference type="RefSeq" id="XP_011369533.1"/>
    </source>
</evidence>
<dbReference type="GO" id="GO:0005634">
    <property type="term" value="C:nucleus"/>
    <property type="evidence" value="ECO:0007669"/>
    <property type="project" value="UniProtKB-SubCell"/>
</dbReference>
<evidence type="ECO:0000256" key="6">
    <source>
        <dbReference type="ARBA" id="ARBA00023054"/>
    </source>
</evidence>
<keyword evidence="3" id="KW-0488">Methylation</keyword>
<evidence type="ECO:0000313" key="19">
    <source>
        <dbReference type="RefSeq" id="XP_023393062.1"/>
    </source>
</evidence>
<dbReference type="GO" id="GO:0051019">
    <property type="term" value="F:mitogen-activated protein kinase binding"/>
    <property type="evidence" value="ECO:0007669"/>
    <property type="project" value="TreeGrafter"/>
</dbReference>
<evidence type="ECO:0000256" key="9">
    <source>
        <dbReference type="ARBA" id="ARBA00073021"/>
    </source>
</evidence>
<evidence type="ECO:0000256" key="2">
    <source>
        <dbReference type="ARBA" id="ARBA00004496"/>
    </source>
</evidence>
<dbReference type="Gene3D" id="1.20.5.990">
    <property type="entry name" value="Nemo cc2-lz domain - 1d5 darpin complex"/>
    <property type="match status" value="1"/>
</dbReference>
<dbReference type="Proteomes" id="UP000515202">
    <property type="component" value="Unplaced"/>
</dbReference>
<evidence type="ECO:0000313" key="17">
    <source>
        <dbReference type="RefSeq" id="XP_011369532.1"/>
    </source>
</evidence>
<feature type="compositionally biased region" description="Basic and acidic residues" evidence="14">
    <location>
        <begin position="1"/>
        <end position="18"/>
    </location>
</feature>
<dbReference type="GO" id="GO:0006954">
    <property type="term" value="P:inflammatory response"/>
    <property type="evidence" value="ECO:0007669"/>
    <property type="project" value="UniProtKB-KW"/>
</dbReference>
<keyword evidence="7" id="KW-0395">Inflammatory response</keyword>
<dbReference type="GO" id="GO:0070373">
    <property type="term" value="P:negative regulation of ERK1 and ERK2 cascade"/>
    <property type="evidence" value="ECO:0007669"/>
    <property type="project" value="TreeGrafter"/>
</dbReference>
<dbReference type="FunFam" id="1.20.5.990:FF:000001">
    <property type="entry name" value="TNFAIP3 interacting protein 1"/>
    <property type="match status" value="1"/>
</dbReference>
<feature type="compositionally biased region" description="Polar residues" evidence="14">
    <location>
        <begin position="553"/>
        <end position="562"/>
    </location>
</feature>
<evidence type="ECO:0000313" key="16">
    <source>
        <dbReference type="Proteomes" id="UP000515202"/>
    </source>
</evidence>
<evidence type="ECO:0000256" key="3">
    <source>
        <dbReference type="ARBA" id="ARBA00022481"/>
    </source>
</evidence>
<dbReference type="GO" id="GO:0005737">
    <property type="term" value="C:cytoplasm"/>
    <property type="evidence" value="ECO:0007669"/>
    <property type="project" value="UniProtKB-SubCell"/>
</dbReference>
<organism evidence="16 18">
    <name type="scientific">Pteropus vampyrus</name>
    <name type="common">Large flying fox</name>
    <dbReference type="NCBI Taxonomy" id="132908"/>
    <lineage>
        <taxon>Eukaryota</taxon>
        <taxon>Metazoa</taxon>
        <taxon>Chordata</taxon>
        <taxon>Craniata</taxon>
        <taxon>Vertebrata</taxon>
        <taxon>Euteleostomi</taxon>
        <taxon>Mammalia</taxon>
        <taxon>Eutheria</taxon>
        <taxon>Laurasiatheria</taxon>
        <taxon>Chiroptera</taxon>
        <taxon>Yinpterochiroptera</taxon>
        <taxon>Pteropodoidea</taxon>
        <taxon>Pteropodidae</taxon>
        <taxon>Pteropodinae</taxon>
        <taxon>Pteropus</taxon>
    </lineage>
</organism>
<feature type="region of interest" description="Disordered" evidence="14">
    <location>
        <begin position="547"/>
        <end position="582"/>
    </location>
</feature>
<keyword evidence="6 13" id="KW-0175">Coiled coil</keyword>
<keyword evidence="8" id="KW-0539">Nucleus</keyword>
<comment type="subcellular location">
    <subcellularLocation>
        <location evidence="2">Cytoplasm</location>
    </subcellularLocation>
    <subcellularLocation>
        <location evidence="1">Nucleus</location>
    </subcellularLocation>
</comment>
<dbReference type="RefSeq" id="XP_011369532.1">
    <property type="nucleotide sequence ID" value="XM_011371230.2"/>
</dbReference>
<proteinExistence type="predicted"/>
<feature type="domain" description="NF-kappa-B essential modulator NEMO CC2-LZ" evidence="15">
    <location>
        <begin position="358"/>
        <end position="450"/>
    </location>
</feature>
<evidence type="ECO:0000256" key="4">
    <source>
        <dbReference type="ARBA" id="ARBA00022490"/>
    </source>
</evidence>
<protein>
    <recommendedName>
        <fullName evidence="9">TNFAIP3-interacting protein 1</fullName>
    </recommendedName>
    <alternativeName>
        <fullName evidence="11">A20-binding inhibitor of NF-kappa-B activation 1</fullName>
    </alternativeName>
    <alternativeName>
        <fullName evidence="12">Nef-associated factor 1</fullName>
    </alternativeName>
    <alternativeName>
        <fullName evidence="10">Virion-associated nuclear shuttling protein</fullName>
    </alternativeName>
</protein>
<feature type="region of interest" description="Disordered" evidence="14">
    <location>
        <begin position="202"/>
        <end position="236"/>
    </location>
</feature>
<accession>A0A6P3QS52</accession>
<evidence type="ECO:0000256" key="8">
    <source>
        <dbReference type="ARBA" id="ARBA00023242"/>
    </source>
</evidence>
<reference evidence="17 18" key="1">
    <citation type="submission" date="2025-04" db="UniProtKB">
        <authorList>
            <consortium name="RefSeq"/>
        </authorList>
    </citation>
    <scope>IDENTIFICATION</scope>
    <source>
        <tissue evidence="17 18">Kidney</tissue>
    </source>
</reference>
<feature type="compositionally biased region" description="Basic and acidic residues" evidence="14">
    <location>
        <begin position="569"/>
        <end position="582"/>
    </location>
</feature>
<dbReference type="AlphaFoldDB" id="A0A6P3QS52"/>
<evidence type="ECO:0000256" key="7">
    <source>
        <dbReference type="ARBA" id="ARBA00023198"/>
    </source>
</evidence>
<evidence type="ECO:0000256" key="5">
    <source>
        <dbReference type="ARBA" id="ARBA00022553"/>
    </source>
</evidence>
<gene>
    <name evidence="17 18 19" type="primary">TNIP1</name>
</gene>
<dbReference type="Pfam" id="PF16516">
    <property type="entry name" value="CC2-LZ"/>
    <property type="match status" value="1"/>
</dbReference>
<sequence length="582" mass="66287">MEASRLRQKAEELVKDNEQLPPPSPSLASFDHLPELTGKDANVPVPPADPALLSDKPEPVPKPPSSGTSSEFEVVPTEERNSPPKSGGHTRSPMELGPLPHEDSNLMLHLQRLETTLSVCAEEPDHSQLFTHLGRMALEFNRLASKVHKNEQRTSILQTLCEQLRKENEALKAKLDKGLEQRDQAAERLREENMELKKLLMSSGKEGASGRPGSPKMEGAGKKGLSRQPQASVTAGKMPEAGALGAAEKKVKMLEQQRTELLEVNKQWDQHFRLMKQQYELKITELRQKLADLQKQVTDLEAEREQKQRDFDRKLLLAKSKIEMEETDKERLAEETKELRQKVKYLQDQLSPLTRQRDYQEKEIQRLNKALEEALSIQASPSSPPAAFGNPEGAGGLLRKQELVTQNELLKQQVKIFEEDFQRERSDRERMNEEKEELKKQVEKLQAQVTLSNAQLKAFKDEEKAKEVLKQQKRKAKASAERYHMEPHPEHLFGAYPYAYPPMPPMVPHHGFEDWSQIRYPPPPMAMEHPPPLPNSRLFHLPDYNWRPPCSGMRNQTSQAMDSPTARPAEPDSAKNDREGPQ</sequence>
<evidence type="ECO:0000256" key="10">
    <source>
        <dbReference type="ARBA" id="ARBA00075165"/>
    </source>
</evidence>
<dbReference type="GO" id="GO:0071222">
    <property type="term" value="P:cellular response to lipopolysaccharide"/>
    <property type="evidence" value="ECO:0007669"/>
    <property type="project" value="TreeGrafter"/>
</dbReference>
<dbReference type="RefSeq" id="XP_023393062.1">
    <property type="nucleotide sequence ID" value="XM_023537294.1"/>
</dbReference>
<evidence type="ECO:0000259" key="15">
    <source>
        <dbReference type="Pfam" id="PF16516"/>
    </source>
</evidence>
<evidence type="ECO:0000256" key="11">
    <source>
        <dbReference type="ARBA" id="ARBA00079468"/>
    </source>
</evidence>
<dbReference type="PANTHER" id="PTHR31882">
    <property type="entry name" value="TNFAIP3-INTERACTING PROTEIN COILED COIL FAMILY MEMBER"/>
    <property type="match status" value="1"/>
</dbReference>
<evidence type="ECO:0000256" key="1">
    <source>
        <dbReference type="ARBA" id="ARBA00004123"/>
    </source>
</evidence>
<dbReference type="GO" id="GO:0006357">
    <property type="term" value="P:regulation of transcription by RNA polymerase II"/>
    <property type="evidence" value="ECO:0007669"/>
    <property type="project" value="TreeGrafter"/>
</dbReference>
<dbReference type="GO" id="GO:0043124">
    <property type="term" value="P:negative regulation of canonical NF-kappaB signal transduction"/>
    <property type="evidence" value="ECO:0007669"/>
    <property type="project" value="UniProtKB-ARBA"/>
</dbReference>
<keyword evidence="4" id="KW-0963">Cytoplasm</keyword>
<dbReference type="CTD" id="10318"/>
<dbReference type="InterPro" id="IPR032419">
    <property type="entry name" value="CC2-LZ_dom"/>
</dbReference>
<keyword evidence="5" id="KW-0597">Phosphoprotein</keyword>
<feature type="coiled-coil region" evidence="13">
    <location>
        <begin position="244"/>
        <end position="486"/>
    </location>
</feature>
<dbReference type="GO" id="GO:0010604">
    <property type="term" value="P:positive regulation of macromolecule metabolic process"/>
    <property type="evidence" value="ECO:0007669"/>
    <property type="project" value="UniProtKB-ARBA"/>
</dbReference>
<dbReference type="GeneID" id="105299461"/>
<evidence type="ECO:0000256" key="13">
    <source>
        <dbReference type="SAM" id="Coils"/>
    </source>
</evidence>